<comment type="subunit">
    <text evidence="14">Homodimer.</text>
</comment>
<evidence type="ECO:0000256" key="2">
    <source>
        <dbReference type="ARBA" id="ARBA00001936"/>
    </source>
</evidence>
<dbReference type="GO" id="GO:0009231">
    <property type="term" value="P:riboflavin biosynthetic process"/>
    <property type="evidence" value="ECO:0007669"/>
    <property type="project" value="UniProtKB-UniRule"/>
</dbReference>
<dbReference type="PANTHER" id="PTHR21327">
    <property type="entry name" value="GTP CYCLOHYDROLASE II-RELATED"/>
    <property type="match status" value="1"/>
</dbReference>
<evidence type="ECO:0000256" key="7">
    <source>
        <dbReference type="ARBA" id="ARBA00012153"/>
    </source>
</evidence>
<feature type="binding site" evidence="14">
    <location>
        <begin position="35"/>
        <end position="36"/>
    </location>
    <ligand>
        <name>D-ribulose 5-phosphate</name>
        <dbReference type="ChEBI" id="CHEBI:58121"/>
    </ligand>
</feature>
<dbReference type="GO" id="GO:0030145">
    <property type="term" value="F:manganese ion binding"/>
    <property type="evidence" value="ECO:0007669"/>
    <property type="project" value="UniProtKB-UniRule"/>
</dbReference>
<comment type="catalytic activity">
    <reaction evidence="1 14">
        <text>D-ribulose 5-phosphate = (2S)-2-hydroxy-3-oxobutyl phosphate + formate + H(+)</text>
        <dbReference type="Rhea" id="RHEA:18457"/>
        <dbReference type="ChEBI" id="CHEBI:15378"/>
        <dbReference type="ChEBI" id="CHEBI:15740"/>
        <dbReference type="ChEBI" id="CHEBI:58121"/>
        <dbReference type="ChEBI" id="CHEBI:58830"/>
        <dbReference type="EC" id="4.1.99.12"/>
    </reaction>
</comment>
<feature type="binding site" evidence="14">
    <location>
        <begin position="148"/>
        <end position="152"/>
    </location>
    <ligand>
        <name>D-ribulose 5-phosphate</name>
        <dbReference type="ChEBI" id="CHEBI:58121"/>
    </ligand>
</feature>
<evidence type="ECO:0000256" key="8">
    <source>
        <dbReference type="ARBA" id="ARBA00018836"/>
    </source>
</evidence>
<evidence type="ECO:0000256" key="10">
    <source>
        <dbReference type="ARBA" id="ARBA00022723"/>
    </source>
</evidence>
<dbReference type="EC" id="4.1.99.12" evidence="7 14"/>
<sequence>MSLPRTPEPPFIDVPGALDEIRAGRMVVVVDDEDRENEGDLTLAAEFVTPEAINFMARYGRGLICLTLTEERADYLRLFPMTRQNSSRFGTAFTETIEAREGVTTGISAADRAHTVRVAIDEESTAADLARPGHIFPLRARRGGVLVRAGQTEASVDLARMAGLNPSGVICEIMRDDGEMARVPDLIPFCREHGLRILTVAELIRYRLRHERYIVRAGETRVNTRYGEFRMIAYESEVNGGESHIALVRGDLCPGGCPAFIAGPAGMPGEANYRPPCCHAVLVRVHTRCTAGDVFGADCHCRETLDQSMRMIAEEGCGAIIYLHNTSRGFDIEHSPAKAFEAGGVVPPSKVDPVQPGQIILHQELRSREGAQDRSGRILRAIGLGGQILSDLGIQRIRLLSNTPMHIPALEGFGLEIVEQVPIPLETPGKAAKAEAAVADPWSVIEE</sequence>
<dbReference type="SUPFAM" id="SSF55821">
    <property type="entry name" value="YrdC/RibB"/>
    <property type="match status" value="1"/>
</dbReference>
<dbReference type="PIRSF" id="PIRSF001259">
    <property type="entry name" value="RibA"/>
    <property type="match status" value="1"/>
</dbReference>
<organism evidence="16 17">
    <name type="scientific">Occallatibacter riparius</name>
    <dbReference type="NCBI Taxonomy" id="1002689"/>
    <lineage>
        <taxon>Bacteria</taxon>
        <taxon>Pseudomonadati</taxon>
        <taxon>Acidobacteriota</taxon>
        <taxon>Terriglobia</taxon>
        <taxon>Terriglobales</taxon>
        <taxon>Acidobacteriaceae</taxon>
        <taxon>Occallatibacter</taxon>
    </lineage>
</organism>
<evidence type="ECO:0000256" key="4">
    <source>
        <dbReference type="ARBA" id="ARBA00004904"/>
    </source>
</evidence>
<feature type="binding site" evidence="14">
    <location>
        <position position="40"/>
    </location>
    <ligand>
        <name>D-ribulose 5-phosphate</name>
        <dbReference type="ChEBI" id="CHEBI:58121"/>
    </ligand>
</feature>
<evidence type="ECO:0000256" key="11">
    <source>
        <dbReference type="ARBA" id="ARBA00022842"/>
    </source>
</evidence>
<feature type="site" description="Essential for catalytic activity" evidence="14">
    <location>
        <position position="172"/>
    </location>
</feature>
<reference evidence="16" key="1">
    <citation type="submission" date="2021-04" db="EMBL/GenBank/DDBJ databases">
        <title>Phylogenetic analysis of Acidobacteriaceae.</title>
        <authorList>
            <person name="Qiu L."/>
            <person name="Zhang Q."/>
        </authorList>
    </citation>
    <scope>NUCLEOTIDE SEQUENCE</scope>
    <source>
        <strain evidence="16">DSM 25168</strain>
    </source>
</reference>
<dbReference type="InterPro" id="IPR000422">
    <property type="entry name" value="DHBP_synthase_RibB"/>
</dbReference>
<dbReference type="Pfam" id="PF00925">
    <property type="entry name" value="GTP_cyclohydro2"/>
    <property type="match status" value="1"/>
</dbReference>
<evidence type="ECO:0000256" key="12">
    <source>
        <dbReference type="ARBA" id="ARBA00023211"/>
    </source>
</evidence>
<feature type="domain" description="GTP cyclohydrolase II" evidence="15">
    <location>
        <begin position="217"/>
        <end position="422"/>
    </location>
</feature>
<comment type="pathway">
    <text evidence="4 14">Cofactor biosynthesis; riboflavin biosynthesis; 2-hydroxy-3-oxobutyl phosphate from D-ribulose 5-phosphate: step 1/1.</text>
</comment>
<comment type="similarity">
    <text evidence="5">In the N-terminal section; belongs to the DHBP synthase family.</text>
</comment>
<comment type="function">
    <text evidence="3 14">Catalyzes the conversion of D-ribulose 5-phosphate to formate and 3,4-dihydroxy-2-butanone 4-phosphate.</text>
</comment>
<evidence type="ECO:0000256" key="9">
    <source>
        <dbReference type="ARBA" id="ARBA00022619"/>
    </source>
</evidence>
<keyword evidence="9 14" id="KW-0686">Riboflavin biosynthesis</keyword>
<evidence type="ECO:0000256" key="1">
    <source>
        <dbReference type="ARBA" id="ARBA00000141"/>
    </source>
</evidence>
<dbReference type="RefSeq" id="WP_260791783.1">
    <property type="nucleotide sequence ID" value="NZ_CP093313.1"/>
</dbReference>
<dbReference type="InterPro" id="IPR032677">
    <property type="entry name" value="GTP_cyclohydro_II"/>
</dbReference>
<comment type="cofactor">
    <cofactor evidence="2">
        <name>Mn(2+)</name>
        <dbReference type="ChEBI" id="CHEBI:29035"/>
    </cofactor>
</comment>
<protein>
    <recommendedName>
        <fullName evidence="8 14">3,4-dihydroxy-2-butanone 4-phosphate synthase</fullName>
        <shortName evidence="14">DHBP synthase</shortName>
        <ecNumber evidence="7 14">4.1.99.12</ecNumber>
    </recommendedName>
</protein>
<gene>
    <name evidence="14 16" type="primary">ribB</name>
    <name evidence="16" type="ORF">MOP44_18735</name>
</gene>
<evidence type="ECO:0000256" key="13">
    <source>
        <dbReference type="ARBA" id="ARBA00023239"/>
    </source>
</evidence>
<comment type="cofactor">
    <cofactor evidence="14">
        <name>Mg(2+)</name>
        <dbReference type="ChEBI" id="CHEBI:18420"/>
    </cofactor>
    <cofactor evidence="14">
        <name>Mn(2+)</name>
        <dbReference type="ChEBI" id="CHEBI:29035"/>
    </cofactor>
    <text evidence="14">Binds 2 divalent metal cations per subunit. Magnesium or manganese.</text>
</comment>
<comment type="caution">
    <text evidence="14">Lacks conserved residue(s) required for the propagation of feature annotation.</text>
</comment>
<dbReference type="GO" id="GO:0003935">
    <property type="term" value="F:GTP cyclohydrolase II activity"/>
    <property type="evidence" value="ECO:0007669"/>
    <property type="project" value="TreeGrafter"/>
</dbReference>
<keyword evidence="12 14" id="KW-0464">Manganese</keyword>
<feature type="binding site" evidence="14">
    <location>
        <position position="36"/>
    </location>
    <ligand>
        <name>Mg(2+)</name>
        <dbReference type="ChEBI" id="CHEBI:18420"/>
        <label>2</label>
    </ligand>
</feature>
<keyword evidence="17" id="KW-1185">Reference proteome</keyword>
<dbReference type="HAMAP" id="MF_00180">
    <property type="entry name" value="RibB"/>
    <property type="match status" value="1"/>
</dbReference>
<evidence type="ECO:0000256" key="5">
    <source>
        <dbReference type="ARBA" id="ARBA00005520"/>
    </source>
</evidence>
<dbReference type="InterPro" id="IPR036144">
    <property type="entry name" value="RibA-like_sf"/>
</dbReference>
<comment type="similarity">
    <text evidence="14">Belongs to the DHBP synthase family.</text>
</comment>
<name>A0A9J7BJ93_9BACT</name>
<feature type="site" description="Essential for catalytic activity" evidence="14">
    <location>
        <position position="134"/>
    </location>
</feature>
<dbReference type="GO" id="GO:0005829">
    <property type="term" value="C:cytosol"/>
    <property type="evidence" value="ECO:0007669"/>
    <property type="project" value="TreeGrafter"/>
</dbReference>
<dbReference type="KEGG" id="orp:MOP44_18735"/>
<evidence type="ECO:0000256" key="3">
    <source>
        <dbReference type="ARBA" id="ARBA00002284"/>
    </source>
</evidence>
<dbReference type="Proteomes" id="UP001059380">
    <property type="component" value="Chromosome"/>
</dbReference>
<evidence type="ECO:0000313" key="16">
    <source>
        <dbReference type="EMBL" id="UWZ82595.1"/>
    </source>
</evidence>
<dbReference type="PANTHER" id="PTHR21327:SF18">
    <property type="entry name" value="3,4-DIHYDROXY-2-BUTANONE 4-PHOSPHATE SYNTHASE"/>
    <property type="match status" value="1"/>
</dbReference>
<dbReference type="GO" id="GO:0008686">
    <property type="term" value="F:3,4-dihydroxy-2-butanone-4-phosphate synthase activity"/>
    <property type="evidence" value="ECO:0007669"/>
    <property type="project" value="UniProtKB-UniRule"/>
</dbReference>
<dbReference type="FunFam" id="3.90.870.10:FF:000001">
    <property type="entry name" value="Riboflavin biosynthesis protein RibBA"/>
    <property type="match status" value="1"/>
</dbReference>
<feature type="binding site" evidence="14">
    <location>
        <position position="36"/>
    </location>
    <ligand>
        <name>Mg(2+)</name>
        <dbReference type="ChEBI" id="CHEBI:18420"/>
        <label>1</label>
    </ligand>
</feature>
<dbReference type="SUPFAM" id="SSF142695">
    <property type="entry name" value="RibA-like"/>
    <property type="match status" value="2"/>
</dbReference>
<comment type="similarity">
    <text evidence="6">In the C-terminal section; belongs to the GTP cyclohydrolase II family.</text>
</comment>
<keyword evidence="11 14" id="KW-0460">Magnesium</keyword>
<dbReference type="Gene3D" id="3.90.870.10">
    <property type="entry name" value="DHBP synthase"/>
    <property type="match status" value="1"/>
</dbReference>
<dbReference type="Pfam" id="PF00926">
    <property type="entry name" value="DHBP_synthase"/>
    <property type="match status" value="1"/>
</dbReference>
<dbReference type="Gene3D" id="3.40.50.10990">
    <property type="entry name" value="GTP cyclohydrolase II"/>
    <property type="match status" value="2"/>
</dbReference>
<keyword evidence="13 14" id="KW-0456">Lyase</keyword>
<dbReference type="AlphaFoldDB" id="A0A9J7BJ93"/>
<dbReference type="NCBIfam" id="TIGR00506">
    <property type="entry name" value="ribB"/>
    <property type="match status" value="1"/>
</dbReference>
<accession>A0A9J7BJ93</accession>
<dbReference type="InterPro" id="IPR017945">
    <property type="entry name" value="DHBP_synth_RibB-like_a/b_dom"/>
</dbReference>
<evidence type="ECO:0000313" key="17">
    <source>
        <dbReference type="Proteomes" id="UP001059380"/>
    </source>
</evidence>
<evidence type="ECO:0000259" key="15">
    <source>
        <dbReference type="Pfam" id="PF00925"/>
    </source>
</evidence>
<evidence type="ECO:0000256" key="6">
    <source>
        <dbReference type="ARBA" id="ARBA00008976"/>
    </source>
</evidence>
<evidence type="ECO:0000256" key="14">
    <source>
        <dbReference type="HAMAP-Rule" id="MF_00180"/>
    </source>
</evidence>
<dbReference type="EMBL" id="CP093313">
    <property type="protein sequence ID" value="UWZ82595.1"/>
    <property type="molecule type" value="Genomic_DNA"/>
</dbReference>
<dbReference type="GO" id="GO:0000287">
    <property type="term" value="F:magnesium ion binding"/>
    <property type="evidence" value="ECO:0007669"/>
    <property type="project" value="UniProtKB-UniRule"/>
</dbReference>
<keyword evidence="10 14" id="KW-0479">Metal-binding</keyword>
<proteinExistence type="inferred from homology"/>